<feature type="domain" description="Histidine kinase" evidence="14">
    <location>
        <begin position="393"/>
        <end position="611"/>
    </location>
</feature>
<dbReference type="InterPro" id="IPR003594">
    <property type="entry name" value="HATPase_dom"/>
</dbReference>
<dbReference type="RefSeq" id="WP_013927848.1">
    <property type="nucleotide sequence ID" value="NC_015703.1"/>
</dbReference>
<dbReference type="PANTHER" id="PTHR43547">
    <property type="entry name" value="TWO-COMPONENT HISTIDINE KINASE"/>
    <property type="match status" value="1"/>
</dbReference>
<evidence type="ECO:0000256" key="8">
    <source>
        <dbReference type="ARBA" id="ARBA00022777"/>
    </source>
</evidence>
<keyword evidence="5" id="KW-0597">Phosphoprotein</keyword>
<dbReference type="InterPro" id="IPR003661">
    <property type="entry name" value="HisK_dim/P_dom"/>
</dbReference>
<dbReference type="InterPro" id="IPR004358">
    <property type="entry name" value="Sig_transdc_His_kin-like_C"/>
</dbReference>
<evidence type="ECO:0000259" key="14">
    <source>
        <dbReference type="PROSITE" id="PS50109"/>
    </source>
</evidence>
<reference evidence="15 16" key="2">
    <citation type="journal article" date="2012" name="Stand. Genomic Sci.">
        <title>Complete genome sequence of the aquatic bacterium Runella slithyformis type strain (LSU 4(T)).</title>
        <authorList>
            <person name="Copeland A."/>
            <person name="Zhang X."/>
            <person name="Misra M."/>
            <person name="Lapidus A."/>
            <person name="Nolan M."/>
            <person name="Lucas S."/>
            <person name="Deshpande S."/>
            <person name="Cheng J.F."/>
            <person name="Tapia R."/>
            <person name="Goodwin L.A."/>
            <person name="Pitluck S."/>
            <person name="Liolios K."/>
            <person name="Pagani I."/>
            <person name="Ivanova N."/>
            <person name="Mikhailova N."/>
            <person name="Pati A."/>
            <person name="Chen A."/>
            <person name="Palaniappan K."/>
            <person name="Land M."/>
            <person name="Hauser L."/>
            <person name="Pan C."/>
            <person name="Jeffries C.D."/>
            <person name="Detter J.C."/>
            <person name="Brambilla E.M."/>
            <person name="Rohde M."/>
            <person name="Djao O.D."/>
            <person name="Goker M."/>
            <person name="Sikorski J."/>
            <person name="Tindall B.J."/>
            <person name="Woyke T."/>
            <person name="Bristow J."/>
            <person name="Eisen J.A."/>
            <person name="Markowitz V."/>
            <person name="Hugenholtz P."/>
            <person name="Kyrpides N.C."/>
            <person name="Klenk H.P."/>
            <person name="Mavromatis K."/>
        </authorList>
    </citation>
    <scope>NUCLEOTIDE SEQUENCE [LARGE SCALE GENOMIC DNA]</scope>
    <source>
        <strain evidence="16">ATCC 29530 / DSM 19594 / LMG 11500 / NCIMB 11436 / LSU 4</strain>
    </source>
</reference>
<feature type="region of interest" description="Disordered" evidence="12">
    <location>
        <begin position="302"/>
        <end position="323"/>
    </location>
</feature>
<dbReference type="Pfam" id="PF00512">
    <property type="entry name" value="HisKA"/>
    <property type="match status" value="1"/>
</dbReference>
<keyword evidence="7" id="KW-0547">Nucleotide-binding</keyword>
<keyword evidence="4" id="KW-1003">Cell membrane</keyword>
<keyword evidence="9" id="KW-0067">ATP-binding</keyword>
<dbReference type="Pfam" id="PF02518">
    <property type="entry name" value="HATPase_c"/>
    <property type="match status" value="1"/>
</dbReference>
<dbReference type="Gene3D" id="1.10.287.130">
    <property type="match status" value="1"/>
</dbReference>
<dbReference type="KEGG" id="rsi:Runsl_2123"/>
<evidence type="ECO:0000313" key="16">
    <source>
        <dbReference type="Proteomes" id="UP000000493"/>
    </source>
</evidence>
<dbReference type="EC" id="2.7.13.3" evidence="3"/>
<keyword evidence="6" id="KW-0808">Transferase</keyword>
<dbReference type="Proteomes" id="UP000000493">
    <property type="component" value="Chromosome"/>
</dbReference>
<keyword evidence="16" id="KW-1185">Reference proteome</keyword>
<evidence type="ECO:0000256" key="3">
    <source>
        <dbReference type="ARBA" id="ARBA00012438"/>
    </source>
</evidence>
<proteinExistence type="predicted"/>
<evidence type="ECO:0000256" key="7">
    <source>
        <dbReference type="ARBA" id="ARBA00022741"/>
    </source>
</evidence>
<dbReference type="PRINTS" id="PR00344">
    <property type="entry name" value="BCTRLSENSOR"/>
</dbReference>
<evidence type="ECO:0000256" key="5">
    <source>
        <dbReference type="ARBA" id="ARBA00022553"/>
    </source>
</evidence>
<dbReference type="SUPFAM" id="SSF47384">
    <property type="entry name" value="Homodimeric domain of signal transducing histidine kinase"/>
    <property type="match status" value="1"/>
</dbReference>
<dbReference type="InterPro" id="IPR036097">
    <property type="entry name" value="HisK_dim/P_sf"/>
</dbReference>
<evidence type="ECO:0000256" key="9">
    <source>
        <dbReference type="ARBA" id="ARBA00022840"/>
    </source>
</evidence>
<comment type="subcellular location">
    <subcellularLocation>
        <location evidence="2">Cell membrane</location>
    </subcellularLocation>
</comment>
<gene>
    <name evidence="15" type="ordered locus">Runsl_2123</name>
</gene>
<keyword evidence="10" id="KW-0902">Two-component regulatory system</keyword>
<accession>A0A7U3ZJU7</accession>
<evidence type="ECO:0000256" key="11">
    <source>
        <dbReference type="ARBA" id="ARBA00023136"/>
    </source>
</evidence>
<keyword evidence="8 15" id="KW-0418">Kinase</keyword>
<feature type="transmembrane region" description="Helical" evidence="13">
    <location>
        <begin position="7"/>
        <end position="28"/>
    </location>
</feature>
<dbReference type="AlphaFoldDB" id="A0A7U3ZJU7"/>
<dbReference type="SMART" id="SM00387">
    <property type="entry name" value="HATPase_c"/>
    <property type="match status" value="1"/>
</dbReference>
<evidence type="ECO:0000313" key="15">
    <source>
        <dbReference type="EMBL" id="AEI48537.1"/>
    </source>
</evidence>
<keyword evidence="13" id="KW-1133">Transmembrane helix</keyword>
<dbReference type="Gene3D" id="3.30.565.10">
    <property type="entry name" value="Histidine kinase-like ATPase, C-terminal domain"/>
    <property type="match status" value="1"/>
</dbReference>
<dbReference type="PANTHER" id="PTHR43547:SF2">
    <property type="entry name" value="HYBRID SIGNAL TRANSDUCTION HISTIDINE KINASE C"/>
    <property type="match status" value="1"/>
</dbReference>
<evidence type="ECO:0000256" key="2">
    <source>
        <dbReference type="ARBA" id="ARBA00004236"/>
    </source>
</evidence>
<dbReference type="InterPro" id="IPR005467">
    <property type="entry name" value="His_kinase_dom"/>
</dbReference>
<dbReference type="CDD" id="cd00075">
    <property type="entry name" value="HATPase"/>
    <property type="match status" value="1"/>
</dbReference>
<sequence>MSNSKSAVTSLSLMVAGMLLLAAFQVFWLRKEYNEQKSILQKEADMLFKNTIQSLEDSVIQKKITMPMRKAFASDSQAAASNGISGNRNFTFKYTHNITPPEPRRGVVYLGKSEKRTARSDAVDLFFIQTAARLAQLPGIDSTLSKSKLHDVLRKTNPEDIRAVKINSVGNLDITKLTVADTVPQGKSEIIIVKSHHPSDTLQRMLGRMAKVVMYNRPNRDSVLSFTPIEGGNNNIRISVIERNEKREVSTQKRPKAKAVENQFIIRLDYDSLKIQDIQRAYVRQIRKSKIELPFQVVRRSAKPSSENREEHPSTESNPSTLSTSAVATTIPFGSTYSAVFSDYHGFLLKKILPQSLFSFFLLTLMGLAFGTIYQNLRRQHRLTELKNDFISNVTHELKTPIATVSVAIEALQNFGVSQNPEQTKEYLEISKSELNRLALLVDKVLKMATFEQQGLSLSPETVDWSEIIRLVLNSMRLQFEKYGATVHFEKSGETFMLSADKIHLTNVVYNLLDNALKYTEAQPHISLLLKETDADIRLSVSDNGIGIPSEFQRKIFDKFFRVPTGDTHDVKGYGLGLSYVSSVVTQHRGRIEVESEVGKGSSFTIIIPKP</sequence>
<dbReference type="EMBL" id="CP002859">
    <property type="protein sequence ID" value="AEI48537.1"/>
    <property type="molecule type" value="Genomic_DNA"/>
</dbReference>
<dbReference type="SMART" id="SM00388">
    <property type="entry name" value="HisKA"/>
    <property type="match status" value="1"/>
</dbReference>
<dbReference type="GO" id="GO:0005886">
    <property type="term" value="C:plasma membrane"/>
    <property type="evidence" value="ECO:0007669"/>
    <property type="project" value="UniProtKB-SubCell"/>
</dbReference>
<dbReference type="FunFam" id="3.30.565.10:FF:000023">
    <property type="entry name" value="PAS domain-containing sensor histidine kinase"/>
    <property type="match status" value="1"/>
</dbReference>
<dbReference type="GO" id="GO:0005524">
    <property type="term" value="F:ATP binding"/>
    <property type="evidence" value="ECO:0007669"/>
    <property type="project" value="UniProtKB-KW"/>
</dbReference>
<keyword evidence="11 13" id="KW-0472">Membrane</keyword>
<dbReference type="GO" id="GO:0000155">
    <property type="term" value="F:phosphorelay sensor kinase activity"/>
    <property type="evidence" value="ECO:0007669"/>
    <property type="project" value="InterPro"/>
</dbReference>
<evidence type="ECO:0000256" key="4">
    <source>
        <dbReference type="ARBA" id="ARBA00022475"/>
    </source>
</evidence>
<evidence type="ECO:0000256" key="6">
    <source>
        <dbReference type="ARBA" id="ARBA00022679"/>
    </source>
</evidence>
<dbReference type="SUPFAM" id="SSF55874">
    <property type="entry name" value="ATPase domain of HSP90 chaperone/DNA topoisomerase II/histidine kinase"/>
    <property type="match status" value="1"/>
</dbReference>
<keyword evidence="13" id="KW-0812">Transmembrane</keyword>
<evidence type="ECO:0000256" key="12">
    <source>
        <dbReference type="SAM" id="MobiDB-lite"/>
    </source>
</evidence>
<feature type="transmembrane region" description="Helical" evidence="13">
    <location>
        <begin position="357"/>
        <end position="377"/>
    </location>
</feature>
<reference evidence="16" key="1">
    <citation type="submission" date="2011-06" db="EMBL/GenBank/DDBJ databases">
        <title>The complete genome of chromosome of Runella slithyformis DSM 19594.</title>
        <authorList>
            <consortium name="US DOE Joint Genome Institute (JGI-PGF)"/>
            <person name="Lucas S."/>
            <person name="Han J."/>
            <person name="Lapidus A."/>
            <person name="Bruce D."/>
            <person name="Goodwin L."/>
            <person name="Pitluck S."/>
            <person name="Peters L."/>
            <person name="Kyrpides N."/>
            <person name="Mavromatis K."/>
            <person name="Ivanova N."/>
            <person name="Ovchinnikova G."/>
            <person name="Zhang X."/>
            <person name="Misra M."/>
            <person name="Detter J.C."/>
            <person name="Tapia R."/>
            <person name="Han C."/>
            <person name="Land M."/>
            <person name="Hauser L."/>
            <person name="Markowitz V."/>
            <person name="Cheng J.-F."/>
            <person name="Hugenholtz P."/>
            <person name="Woyke T."/>
            <person name="Wu D."/>
            <person name="Tindall B."/>
            <person name="Faehrich R."/>
            <person name="Brambilla E."/>
            <person name="Klenk H.-P."/>
            <person name="Eisen J.A."/>
        </authorList>
    </citation>
    <scope>NUCLEOTIDE SEQUENCE [LARGE SCALE GENOMIC DNA]</scope>
    <source>
        <strain evidence="16">ATCC 29530 / DSM 19594 / LMG 11500 / NCIMB 11436 / LSU 4</strain>
    </source>
</reference>
<dbReference type="CDD" id="cd00082">
    <property type="entry name" value="HisKA"/>
    <property type="match status" value="1"/>
</dbReference>
<organism evidence="15 16">
    <name type="scientific">Runella slithyformis (strain ATCC 29530 / DSM 19594 / LMG 11500 / NCIMB 11436 / LSU 4)</name>
    <dbReference type="NCBI Taxonomy" id="761193"/>
    <lineage>
        <taxon>Bacteria</taxon>
        <taxon>Pseudomonadati</taxon>
        <taxon>Bacteroidota</taxon>
        <taxon>Cytophagia</taxon>
        <taxon>Cytophagales</taxon>
        <taxon>Spirosomataceae</taxon>
        <taxon>Runella</taxon>
    </lineage>
</organism>
<dbReference type="InterPro" id="IPR036890">
    <property type="entry name" value="HATPase_C_sf"/>
</dbReference>
<comment type="catalytic activity">
    <reaction evidence="1">
        <text>ATP + protein L-histidine = ADP + protein N-phospho-L-histidine.</text>
        <dbReference type="EC" id="2.7.13.3"/>
    </reaction>
</comment>
<evidence type="ECO:0000256" key="1">
    <source>
        <dbReference type="ARBA" id="ARBA00000085"/>
    </source>
</evidence>
<name>A0A7U3ZJU7_RUNSL</name>
<dbReference type="PROSITE" id="PS50109">
    <property type="entry name" value="HIS_KIN"/>
    <property type="match status" value="1"/>
</dbReference>
<protein>
    <recommendedName>
        <fullName evidence="3">histidine kinase</fullName>
        <ecNumber evidence="3">2.7.13.3</ecNumber>
    </recommendedName>
</protein>
<evidence type="ECO:0000256" key="13">
    <source>
        <dbReference type="SAM" id="Phobius"/>
    </source>
</evidence>
<evidence type="ECO:0000256" key="10">
    <source>
        <dbReference type="ARBA" id="ARBA00023012"/>
    </source>
</evidence>